<protein>
    <submittedName>
        <fullName evidence="1">Uncharacterized protein</fullName>
    </submittedName>
</protein>
<dbReference type="EMBL" id="HACG01016521">
    <property type="protein sequence ID" value="CEK63386.1"/>
    <property type="molecule type" value="Transcribed_RNA"/>
</dbReference>
<dbReference type="AlphaFoldDB" id="A0A0B6Z676"/>
<proteinExistence type="predicted"/>
<gene>
    <name evidence="1" type="primary">ORF48122</name>
</gene>
<sequence>MISSISSLLPSTSLVKRLVQYIDVVHHLTTNPQENQNMKNSGQTIVNEHTLIISERFVTELY</sequence>
<evidence type="ECO:0000313" key="1">
    <source>
        <dbReference type="EMBL" id="CEK63386.1"/>
    </source>
</evidence>
<name>A0A0B6Z676_9EUPU</name>
<accession>A0A0B6Z676</accession>
<organism evidence="1">
    <name type="scientific">Arion vulgaris</name>
    <dbReference type="NCBI Taxonomy" id="1028688"/>
    <lineage>
        <taxon>Eukaryota</taxon>
        <taxon>Metazoa</taxon>
        <taxon>Spiralia</taxon>
        <taxon>Lophotrochozoa</taxon>
        <taxon>Mollusca</taxon>
        <taxon>Gastropoda</taxon>
        <taxon>Heterobranchia</taxon>
        <taxon>Euthyneura</taxon>
        <taxon>Panpulmonata</taxon>
        <taxon>Eupulmonata</taxon>
        <taxon>Stylommatophora</taxon>
        <taxon>Helicina</taxon>
        <taxon>Arionoidea</taxon>
        <taxon>Arionidae</taxon>
        <taxon>Arion</taxon>
    </lineage>
</organism>
<reference evidence="1" key="1">
    <citation type="submission" date="2014-12" db="EMBL/GenBank/DDBJ databases">
        <title>Insight into the proteome of Arion vulgaris.</title>
        <authorList>
            <person name="Aradska J."/>
            <person name="Bulat T."/>
            <person name="Smidak R."/>
            <person name="Sarate P."/>
            <person name="Gangsoo J."/>
            <person name="Sialana F."/>
            <person name="Bilban M."/>
            <person name="Lubec G."/>
        </authorList>
    </citation>
    <scope>NUCLEOTIDE SEQUENCE</scope>
    <source>
        <tissue evidence="1">Skin</tissue>
    </source>
</reference>